<dbReference type="GO" id="GO:0008168">
    <property type="term" value="F:methyltransferase activity"/>
    <property type="evidence" value="ECO:0007669"/>
    <property type="project" value="UniProtKB-KW"/>
</dbReference>
<dbReference type="RefSeq" id="WP_115534150.1">
    <property type="nucleotide sequence ID" value="NZ_QRGA01000007.1"/>
</dbReference>
<dbReference type="CDD" id="cd02440">
    <property type="entry name" value="AdoMet_MTases"/>
    <property type="match status" value="1"/>
</dbReference>
<comment type="caution">
    <text evidence="2">The sequence shown here is derived from an EMBL/GenBank/DDBJ whole genome shotgun (WGS) entry which is preliminary data.</text>
</comment>
<dbReference type="OrthoDB" id="1119595at2"/>
<proteinExistence type="predicted"/>
<feature type="domain" description="Methyltransferase" evidence="1">
    <location>
        <begin position="173"/>
        <end position="281"/>
    </location>
</feature>
<dbReference type="Proteomes" id="UP000256838">
    <property type="component" value="Unassembled WGS sequence"/>
</dbReference>
<name>A0A3D8K0H4_9BURK</name>
<keyword evidence="3" id="KW-1185">Reference proteome</keyword>
<gene>
    <name evidence="2" type="ORF">DWV00_13905</name>
</gene>
<dbReference type="Pfam" id="PF13847">
    <property type="entry name" value="Methyltransf_31"/>
    <property type="match status" value="1"/>
</dbReference>
<keyword evidence="2" id="KW-0489">Methyltransferase</keyword>
<accession>A0A3D8K0H4</accession>
<dbReference type="EMBL" id="QRGA01000007">
    <property type="protein sequence ID" value="RDU98394.1"/>
    <property type="molecule type" value="Genomic_DNA"/>
</dbReference>
<dbReference type="InterPro" id="IPR029063">
    <property type="entry name" value="SAM-dependent_MTases_sf"/>
</dbReference>
<keyword evidence="2" id="KW-0808">Transferase</keyword>
<reference evidence="2 3" key="1">
    <citation type="submission" date="2018-08" db="EMBL/GenBank/DDBJ databases">
        <title>Paraburkholderia sp. DHOM06 isolated from forest soil.</title>
        <authorList>
            <person name="Gao Z.-H."/>
            <person name="Qiu L.-H."/>
        </authorList>
    </citation>
    <scope>NUCLEOTIDE SEQUENCE [LARGE SCALE GENOMIC DNA]</scope>
    <source>
        <strain evidence="2 3">DHOM06</strain>
    </source>
</reference>
<protein>
    <submittedName>
        <fullName evidence="2">Class I SAM-dependent methyltransferase</fullName>
    </submittedName>
</protein>
<dbReference type="SUPFAM" id="SSF53335">
    <property type="entry name" value="S-adenosyl-L-methionine-dependent methyltransferases"/>
    <property type="match status" value="1"/>
</dbReference>
<evidence type="ECO:0000259" key="1">
    <source>
        <dbReference type="Pfam" id="PF13847"/>
    </source>
</evidence>
<dbReference type="Gene3D" id="3.40.50.150">
    <property type="entry name" value="Vaccinia Virus protein VP39"/>
    <property type="match status" value="1"/>
</dbReference>
<dbReference type="InterPro" id="IPR025714">
    <property type="entry name" value="Methyltranfer_dom"/>
</dbReference>
<evidence type="ECO:0000313" key="2">
    <source>
        <dbReference type="EMBL" id="RDU98394.1"/>
    </source>
</evidence>
<dbReference type="GO" id="GO:0032259">
    <property type="term" value="P:methylation"/>
    <property type="evidence" value="ECO:0007669"/>
    <property type="project" value="UniProtKB-KW"/>
</dbReference>
<organism evidence="2 3">
    <name type="scientific">Trinickia dinghuensis</name>
    <dbReference type="NCBI Taxonomy" id="2291023"/>
    <lineage>
        <taxon>Bacteria</taxon>
        <taxon>Pseudomonadati</taxon>
        <taxon>Pseudomonadota</taxon>
        <taxon>Betaproteobacteria</taxon>
        <taxon>Burkholderiales</taxon>
        <taxon>Burkholderiaceae</taxon>
        <taxon>Trinickia</taxon>
    </lineage>
</organism>
<sequence length="403" mass="44316">MNAPLPQLAGWLDRAAPDSISGWAVFVGWPDVAVTLAFYINGQKVAVATCDKPRPDAAAAGFAGARAFAVNPQSWLKDGANALEVRAEASGAMLPNGQQSISVGGSNEIGDYWSAQYSKQRTLTTRWWESDYIVKRINRKVCGESLPGMSSGLHRVAAERFADRLPFARGVSIGCGTGSKERNVIRSGLVQHFTLFELSSVAVEQGRAQAAREGLEANMTFRMEDGMAAETGEGVYDVVYWNNALHHMFDVKAALEWSRRVLRKGGVMLMDDFVGPTRMQWSDQLLEINNAVRRAIPPQYLRYPGRPDLMLQPRVERTPVAAIMAMDPSECADSVNILPELTRVFPDAWVHKTGGGIYHLALNDILHNIIAAQDYDLLERLLEVDDECAKIGETHYAVAIAVK</sequence>
<evidence type="ECO:0000313" key="3">
    <source>
        <dbReference type="Proteomes" id="UP000256838"/>
    </source>
</evidence>
<dbReference type="AlphaFoldDB" id="A0A3D8K0H4"/>